<gene>
    <name evidence="1" type="ORF">LCGC14_1642150</name>
</gene>
<name>A0A0F9HZY6_9ZZZZ</name>
<dbReference type="AlphaFoldDB" id="A0A0F9HZY6"/>
<comment type="caution">
    <text evidence="1">The sequence shown here is derived from an EMBL/GenBank/DDBJ whole genome shotgun (WGS) entry which is preliminary data.</text>
</comment>
<protein>
    <submittedName>
        <fullName evidence="1">Uncharacterized protein</fullName>
    </submittedName>
</protein>
<proteinExistence type="predicted"/>
<sequence>MIYKGNYSKNIPKQERNVICEQFGKVLQLPSSIVNLLQSEDVNIEQFIGLNQSTMGKIKTLSGNEIIDTFSHLATVV</sequence>
<organism evidence="1">
    <name type="scientific">marine sediment metagenome</name>
    <dbReference type="NCBI Taxonomy" id="412755"/>
    <lineage>
        <taxon>unclassified sequences</taxon>
        <taxon>metagenomes</taxon>
        <taxon>ecological metagenomes</taxon>
    </lineage>
</organism>
<reference evidence="1" key="1">
    <citation type="journal article" date="2015" name="Nature">
        <title>Complex archaea that bridge the gap between prokaryotes and eukaryotes.</title>
        <authorList>
            <person name="Spang A."/>
            <person name="Saw J.H."/>
            <person name="Jorgensen S.L."/>
            <person name="Zaremba-Niedzwiedzka K."/>
            <person name="Martijn J."/>
            <person name="Lind A.E."/>
            <person name="van Eijk R."/>
            <person name="Schleper C."/>
            <person name="Guy L."/>
            <person name="Ettema T.J."/>
        </authorList>
    </citation>
    <scope>NUCLEOTIDE SEQUENCE</scope>
</reference>
<evidence type="ECO:0000313" key="1">
    <source>
        <dbReference type="EMBL" id="KKM20767.1"/>
    </source>
</evidence>
<accession>A0A0F9HZY6</accession>
<dbReference type="EMBL" id="LAZR01013700">
    <property type="protein sequence ID" value="KKM20767.1"/>
    <property type="molecule type" value="Genomic_DNA"/>
</dbReference>